<dbReference type="Gene3D" id="3.40.50.450">
    <property type="match status" value="1"/>
</dbReference>
<keyword evidence="2" id="KW-0203">Cytokinin biosynthesis</keyword>
<evidence type="ECO:0000313" key="3">
    <source>
        <dbReference type="EMBL" id="MBA2882965.1"/>
    </source>
</evidence>
<dbReference type="InterPro" id="IPR031100">
    <property type="entry name" value="LOG_fam"/>
</dbReference>
<dbReference type="GO" id="GO:0008714">
    <property type="term" value="F:AMP nucleosidase activity"/>
    <property type="evidence" value="ECO:0007669"/>
    <property type="project" value="UniProtKB-EC"/>
</dbReference>
<dbReference type="AlphaFoldDB" id="A0A7W0HM40"/>
<dbReference type="EC" id="3.2.2.n1" evidence="2"/>
<evidence type="ECO:0000313" key="4">
    <source>
        <dbReference type="Proteomes" id="UP000525298"/>
    </source>
</evidence>
<accession>A0A7W0HM40</accession>
<dbReference type="InterPro" id="IPR052341">
    <property type="entry name" value="LOG_family_nucleotidases"/>
</dbReference>
<dbReference type="RefSeq" id="WP_181552579.1">
    <property type="nucleotide sequence ID" value="NZ_JACDUS010000014.1"/>
</dbReference>
<gene>
    <name evidence="3" type="ORF">HNR65_003321</name>
</gene>
<dbReference type="NCBIfam" id="TIGR00730">
    <property type="entry name" value="Rossman fold protein, TIGR00730 family"/>
    <property type="match status" value="1"/>
</dbReference>
<dbReference type="GO" id="GO:0005829">
    <property type="term" value="C:cytosol"/>
    <property type="evidence" value="ECO:0007669"/>
    <property type="project" value="TreeGrafter"/>
</dbReference>
<organism evidence="3 4">
    <name type="scientific">Desulfosalsimonas propionicica</name>
    <dbReference type="NCBI Taxonomy" id="332175"/>
    <lineage>
        <taxon>Bacteria</taxon>
        <taxon>Pseudomonadati</taxon>
        <taxon>Thermodesulfobacteriota</taxon>
        <taxon>Desulfobacteria</taxon>
        <taxon>Desulfobacterales</taxon>
        <taxon>Desulfosalsimonadaceae</taxon>
        <taxon>Desulfosalsimonas</taxon>
    </lineage>
</organism>
<evidence type="ECO:0000256" key="1">
    <source>
        <dbReference type="ARBA" id="ARBA00000274"/>
    </source>
</evidence>
<keyword evidence="4" id="KW-1185">Reference proteome</keyword>
<keyword evidence="2" id="KW-0378">Hydrolase</keyword>
<dbReference type="PANTHER" id="PTHR43393:SF2">
    <property type="entry name" value="CYTOKININ RIBOSIDE 5'-MONOPHOSPHATE PHOSPHORIBOHYDROLASE"/>
    <property type="match status" value="1"/>
</dbReference>
<proteinExistence type="inferred from homology"/>
<sequence length="219" mass="24147">MEKQHIVEDIKLTEAWRLFKIMGEFVDGVEALYDLGPAVSIFGSARMTADNPYYQKAMELAGILAQNGFAVITGGGGGIMEAANKGAAGKGGESVGLNIKLPREQVPNEFANIQVEFKYFFVRKVMFVKYASAYVIMPGGFGTLDELFEAVTLIQTDRIAPLPVILFGRDYWSGLVEWIKDQLLSHQTISPGDLDIIHLTDDPAEVLEIVRQGIQIQHP</sequence>
<comment type="catalytic activity">
    <reaction evidence="1">
        <text>AMP + H2O = D-ribose 5-phosphate + adenine</text>
        <dbReference type="Rhea" id="RHEA:20129"/>
        <dbReference type="ChEBI" id="CHEBI:15377"/>
        <dbReference type="ChEBI" id="CHEBI:16708"/>
        <dbReference type="ChEBI" id="CHEBI:78346"/>
        <dbReference type="ChEBI" id="CHEBI:456215"/>
        <dbReference type="EC" id="3.2.2.4"/>
    </reaction>
</comment>
<evidence type="ECO:0000256" key="2">
    <source>
        <dbReference type="RuleBase" id="RU363015"/>
    </source>
</evidence>
<dbReference type="InterPro" id="IPR005269">
    <property type="entry name" value="LOG"/>
</dbReference>
<name>A0A7W0HM40_9BACT</name>
<dbReference type="PANTHER" id="PTHR43393">
    <property type="entry name" value="CYTOKININ RIBOSIDE 5'-MONOPHOSPHATE PHOSPHORIBOHYDROLASE"/>
    <property type="match status" value="1"/>
</dbReference>
<dbReference type="Pfam" id="PF03641">
    <property type="entry name" value="Lysine_decarbox"/>
    <property type="match status" value="1"/>
</dbReference>
<dbReference type="Proteomes" id="UP000525298">
    <property type="component" value="Unassembled WGS sequence"/>
</dbReference>
<dbReference type="SUPFAM" id="SSF102405">
    <property type="entry name" value="MCP/YpsA-like"/>
    <property type="match status" value="1"/>
</dbReference>
<protein>
    <recommendedName>
        <fullName evidence="2">Cytokinin riboside 5'-monophosphate phosphoribohydrolase</fullName>
        <ecNumber evidence="2">3.2.2.n1</ecNumber>
    </recommendedName>
</protein>
<comment type="caution">
    <text evidence="3">The sequence shown here is derived from an EMBL/GenBank/DDBJ whole genome shotgun (WGS) entry which is preliminary data.</text>
</comment>
<comment type="similarity">
    <text evidence="2">Belongs to the LOG family.</text>
</comment>
<reference evidence="3 4" key="1">
    <citation type="submission" date="2020-07" db="EMBL/GenBank/DDBJ databases">
        <title>Genomic Encyclopedia of Type Strains, Phase IV (KMG-IV): sequencing the most valuable type-strain genomes for metagenomic binning, comparative biology and taxonomic classification.</title>
        <authorList>
            <person name="Goeker M."/>
        </authorList>
    </citation>
    <scope>NUCLEOTIDE SEQUENCE [LARGE SCALE GENOMIC DNA]</scope>
    <source>
        <strain evidence="3 4">DSM 17721</strain>
    </source>
</reference>
<dbReference type="EMBL" id="JACDUS010000014">
    <property type="protein sequence ID" value="MBA2882965.1"/>
    <property type="molecule type" value="Genomic_DNA"/>
</dbReference>
<dbReference type="GO" id="GO:0009691">
    <property type="term" value="P:cytokinin biosynthetic process"/>
    <property type="evidence" value="ECO:0007669"/>
    <property type="project" value="UniProtKB-UniRule"/>
</dbReference>